<dbReference type="HOGENOM" id="CLU_662644_0_0_1"/>
<dbReference type="PROSITE" id="PS50089">
    <property type="entry name" value="ZF_RING_2"/>
    <property type="match status" value="1"/>
</dbReference>
<dbReference type="Bgee" id="WBGene00011988">
    <property type="expression patterns" value="Expressed in adult organism and 3 other cell types or tissues"/>
</dbReference>
<dbReference type="PANTHER" id="PTHR21578:SF9">
    <property type="entry name" value="RING-TYPE DOMAIN-CONTAINING PROTEIN"/>
    <property type="match status" value="1"/>
</dbReference>
<accession>Q8WQC5</accession>
<evidence type="ECO:0000313" key="7">
    <source>
        <dbReference type="Proteomes" id="UP000001940"/>
    </source>
</evidence>
<feature type="compositionally biased region" description="Acidic residues" evidence="4">
    <location>
        <begin position="121"/>
        <end position="141"/>
    </location>
</feature>
<evidence type="ECO:0000313" key="8">
    <source>
        <dbReference type="WormBase" id="T24D1.5"/>
    </source>
</evidence>
<dbReference type="AlphaFoldDB" id="Q8WQC5"/>
<dbReference type="PaxDb" id="6239-T24D1.5.1"/>
<dbReference type="Proteomes" id="UP000001940">
    <property type="component" value="Chromosome I"/>
</dbReference>
<dbReference type="STRING" id="6239.T24D1.5.1"/>
<organism evidence="6 7">
    <name type="scientific">Caenorhabditis elegans</name>
    <dbReference type="NCBI Taxonomy" id="6239"/>
    <lineage>
        <taxon>Eukaryota</taxon>
        <taxon>Metazoa</taxon>
        <taxon>Ecdysozoa</taxon>
        <taxon>Nematoda</taxon>
        <taxon>Chromadorea</taxon>
        <taxon>Rhabditida</taxon>
        <taxon>Rhabditina</taxon>
        <taxon>Rhabditomorpha</taxon>
        <taxon>Rhabditoidea</taxon>
        <taxon>Rhabditidae</taxon>
        <taxon>Peloderinae</taxon>
        <taxon>Caenorhabditis</taxon>
    </lineage>
</organism>
<dbReference type="Gene3D" id="3.30.40.10">
    <property type="entry name" value="Zinc/RING finger domain, C3HC4 (zinc finger)"/>
    <property type="match status" value="1"/>
</dbReference>
<dbReference type="GeneID" id="172853"/>
<feature type="compositionally biased region" description="Acidic residues" evidence="4">
    <location>
        <begin position="261"/>
        <end position="272"/>
    </location>
</feature>
<feature type="domain" description="RING-type" evidence="5">
    <location>
        <begin position="347"/>
        <end position="389"/>
    </location>
</feature>
<keyword evidence="7" id="KW-1185">Reference proteome</keyword>
<protein>
    <submittedName>
        <fullName evidence="6">RING-type domain-containing protein</fullName>
    </submittedName>
</protein>
<dbReference type="eggNOG" id="ENOG502SF7S">
    <property type="taxonomic scope" value="Eukaryota"/>
</dbReference>
<keyword evidence="1 3" id="KW-0863">Zinc-finger</keyword>
<feature type="region of interest" description="Disordered" evidence="4">
    <location>
        <begin position="1"/>
        <end position="22"/>
    </location>
</feature>
<dbReference type="RefSeq" id="NP_492632.1">
    <property type="nucleotide sequence ID" value="NM_060231.8"/>
</dbReference>
<dbReference type="OrthoDB" id="5876710at2759"/>
<evidence type="ECO:0000259" key="5">
    <source>
        <dbReference type="PROSITE" id="PS50089"/>
    </source>
</evidence>
<feature type="compositionally biased region" description="Acidic residues" evidence="4">
    <location>
        <begin position="167"/>
        <end position="183"/>
    </location>
</feature>
<dbReference type="KEGG" id="cel:CELE_T24D1.5"/>
<feature type="compositionally biased region" description="Acidic residues" evidence="4">
    <location>
        <begin position="303"/>
        <end position="315"/>
    </location>
</feature>
<feature type="compositionally biased region" description="Basic and acidic residues" evidence="4">
    <location>
        <begin position="142"/>
        <end position="161"/>
    </location>
</feature>
<name>Q8WQC5_CAEEL</name>
<dbReference type="FunCoup" id="Q8WQC5">
    <property type="interactions" value="4"/>
</dbReference>
<dbReference type="CTD" id="172853"/>
<proteinExistence type="predicted"/>
<evidence type="ECO:0000313" key="6">
    <source>
        <dbReference type="EMBL" id="CAD01083.1"/>
    </source>
</evidence>
<dbReference type="GO" id="GO:0008270">
    <property type="term" value="F:zinc ion binding"/>
    <property type="evidence" value="ECO:0007669"/>
    <property type="project" value="UniProtKB-KW"/>
</dbReference>
<feature type="compositionally biased region" description="Polar residues" evidence="4">
    <location>
        <begin position="279"/>
        <end position="294"/>
    </location>
</feature>
<dbReference type="InParanoid" id="Q8WQC5"/>
<dbReference type="UCSC" id="T24D1.5">
    <property type="organism name" value="c. elegans"/>
</dbReference>
<feature type="compositionally biased region" description="Acidic residues" evidence="4">
    <location>
        <begin position="67"/>
        <end position="86"/>
    </location>
</feature>
<sequence>MDPMRGSRQHRIKGFPEVDVEEQRRAFRRYEQQMEDYELARRIQEQENRQNEGERPDFPNGGGNWDLDSDNDDEEMMDEEEEEFSDDATYSAPRETDRIDNRNASQHVRVPTSHRSVFFNVEEDVDSEMSDEDEEDDEEEENYHRAHEGHQIASRIRREPISRVVFSDDEEDSEITDEDEEESEFRRSNLVTGGPRRLHFHTDEEEDDSDMDDEDEEESDDSNSPNSAAAVASHTGPTLRRSNNSRSSGFRPESDSIIWDSDSEYDDEEDSIDSPIGSTETRSLQNGVQNRFTTSFDRRSSNDEDDEENSFDSEISDSYMSYSDGPGTSMPIRPIRTGTPDGTWGDCTMCFEVPIEPQGCNRCQQIIGCSACIVHWHHHALSPSCPLCRRRWSRQPDVSNMNVISQRSTIAHRRF</sequence>
<keyword evidence="1 3" id="KW-0479">Metal-binding</keyword>
<feature type="region of interest" description="Disordered" evidence="4">
    <location>
        <begin position="38"/>
        <end position="337"/>
    </location>
</feature>
<dbReference type="PANTHER" id="PTHR21578">
    <property type="entry name" value="PROTEIN CBG03826"/>
    <property type="match status" value="1"/>
</dbReference>
<evidence type="ECO:0000256" key="1">
    <source>
        <dbReference type="ARBA" id="ARBA00022771"/>
    </source>
</evidence>
<evidence type="ECO:0000256" key="2">
    <source>
        <dbReference type="ARBA" id="ARBA00022833"/>
    </source>
</evidence>
<dbReference type="InterPro" id="IPR001841">
    <property type="entry name" value="Znf_RING"/>
</dbReference>
<keyword evidence="2" id="KW-0862">Zinc</keyword>
<dbReference type="SUPFAM" id="SSF57850">
    <property type="entry name" value="RING/U-box"/>
    <property type="match status" value="1"/>
</dbReference>
<evidence type="ECO:0000256" key="3">
    <source>
        <dbReference type="PROSITE-ProRule" id="PRU00175"/>
    </source>
</evidence>
<gene>
    <name evidence="6 8" type="primary">har-2</name>
    <name evidence="6" type="ORF">CELE_T24D1.5</name>
    <name evidence="8" type="ORF">T24D1.5</name>
</gene>
<feature type="compositionally biased region" description="Basic and acidic residues" evidence="4">
    <location>
        <begin position="38"/>
        <end position="57"/>
    </location>
</feature>
<feature type="compositionally biased region" description="Acidic residues" evidence="4">
    <location>
        <begin position="203"/>
        <end position="221"/>
    </location>
</feature>
<dbReference type="InterPro" id="IPR013083">
    <property type="entry name" value="Znf_RING/FYVE/PHD"/>
</dbReference>
<dbReference type="AGR" id="WB:WBGene00011988"/>
<dbReference type="EMBL" id="BX284601">
    <property type="protein sequence ID" value="CAD01083.1"/>
    <property type="molecule type" value="Genomic_DNA"/>
</dbReference>
<reference evidence="6 7" key="1">
    <citation type="journal article" date="1998" name="Science">
        <title>Genome sequence of the nematode C. elegans: a platform for investigating biology.</title>
        <authorList>
            <consortium name="The C. elegans sequencing consortium"/>
            <person name="Sulson J.E."/>
            <person name="Waterston R."/>
        </authorList>
    </citation>
    <scope>NUCLEOTIDE SEQUENCE [LARGE SCALE GENOMIC DNA]</scope>
    <source>
        <strain evidence="6 7">Bristol N2</strain>
    </source>
</reference>
<dbReference type="WormBase" id="T24D1.5">
    <property type="protein sequence ID" value="CE29601"/>
    <property type="gene ID" value="WBGene00011988"/>
    <property type="gene designation" value="har-2"/>
</dbReference>
<evidence type="ECO:0000256" key="4">
    <source>
        <dbReference type="SAM" id="MobiDB-lite"/>
    </source>
</evidence>